<keyword evidence="2" id="KW-0238">DNA-binding</keyword>
<dbReference type="STRING" id="1367847.JCM7686_0386"/>
<dbReference type="EMBL" id="CP006650">
    <property type="protein sequence ID" value="AGT07495.1"/>
    <property type="molecule type" value="Genomic_DNA"/>
</dbReference>
<protein>
    <submittedName>
        <fullName evidence="5">Transcriptional regulator, MarR family</fullName>
    </submittedName>
</protein>
<gene>
    <name evidence="5" type="ORF">JCM7686_0386</name>
</gene>
<accession>S5XVS4</accession>
<dbReference type="InterPro" id="IPR036388">
    <property type="entry name" value="WH-like_DNA-bd_sf"/>
</dbReference>
<feature type="domain" description="HTH marR-type" evidence="4">
    <location>
        <begin position="1"/>
        <end position="142"/>
    </location>
</feature>
<dbReference type="PRINTS" id="PR00598">
    <property type="entry name" value="HTHMARR"/>
</dbReference>
<dbReference type="PATRIC" id="fig|1367847.3.peg.325"/>
<dbReference type="PROSITE" id="PS50995">
    <property type="entry name" value="HTH_MARR_2"/>
    <property type="match status" value="1"/>
</dbReference>
<dbReference type="AlphaFoldDB" id="S5XVS4"/>
<dbReference type="GO" id="GO:0003700">
    <property type="term" value="F:DNA-binding transcription factor activity"/>
    <property type="evidence" value="ECO:0007669"/>
    <property type="project" value="InterPro"/>
</dbReference>
<dbReference type="Proteomes" id="UP000015480">
    <property type="component" value="Chromosome"/>
</dbReference>
<dbReference type="GO" id="GO:0003677">
    <property type="term" value="F:DNA binding"/>
    <property type="evidence" value="ECO:0007669"/>
    <property type="project" value="UniProtKB-KW"/>
</dbReference>
<evidence type="ECO:0000259" key="4">
    <source>
        <dbReference type="PROSITE" id="PS50995"/>
    </source>
</evidence>
<dbReference type="SMART" id="SM00347">
    <property type="entry name" value="HTH_MARR"/>
    <property type="match status" value="1"/>
</dbReference>
<dbReference type="InterPro" id="IPR036390">
    <property type="entry name" value="WH_DNA-bd_sf"/>
</dbReference>
<proteinExistence type="predicted"/>
<evidence type="ECO:0000256" key="2">
    <source>
        <dbReference type="ARBA" id="ARBA00023125"/>
    </source>
</evidence>
<organism evidence="5 6">
    <name type="scientific">Paracoccus aminophilus JCM 7686</name>
    <dbReference type="NCBI Taxonomy" id="1367847"/>
    <lineage>
        <taxon>Bacteria</taxon>
        <taxon>Pseudomonadati</taxon>
        <taxon>Pseudomonadota</taxon>
        <taxon>Alphaproteobacteria</taxon>
        <taxon>Rhodobacterales</taxon>
        <taxon>Paracoccaceae</taxon>
        <taxon>Paracoccus</taxon>
    </lineage>
</organism>
<evidence type="ECO:0000256" key="3">
    <source>
        <dbReference type="ARBA" id="ARBA00023163"/>
    </source>
</evidence>
<keyword evidence="3" id="KW-0804">Transcription</keyword>
<name>S5XVS4_PARAH</name>
<dbReference type="Gene3D" id="1.10.10.10">
    <property type="entry name" value="Winged helix-like DNA-binding domain superfamily/Winged helix DNA-binding domain"/>
    <property type="match status" value="1"/>
</dbReference>
<evidence type="ECO:0000313" key="5">
    <source>
        <dbReference type="EMBL" id="AGT07495.1"/>
    </source>
</evidence>
<dbReference type="eggNOG" id="COG1846">
    <property type="taxonomic scope" value="Bacteria"/>
</dbReference>
<dbReference type="KEGG" id="pami:JCM7686_0386"/>
<dbReference type="PANTHER" id="PTHR42756:SF1">
    <property type="entry name" value="TRANSCRIPTIONAL REPRESSOR OF EMRAB OPERON"/>
    <property type="match status" value="1"/>
</dbReference>
<evidence type="ECO:0000313" key="6">
    <source>
        <dbReference type="Proteomes" id="UP000015480"/>
    </source>
</evidence>
<dbReference type="SUPFAM" id="SSF46785">
    <property type="entry name" value="Winged helix' DNA-binding domain"/>
    <property type="match status" value="1"/>
</dbReference>
<dbReference type="HOGENOM" id="CLU_083287_18_7_5"/>
<keyword evidence="6" id="KW-1185">Reference proteome</keyword>
<dbReference type="PANTHER" id="PTHR42756">
    <property type="entry name" value="TRANSCRIPTIONAL REGULATOR, MARR"/>
    <property type="match status" value="1"/>
</dbReference>
<reference evidence="5 6" key="1">
    <citation type="journal article" date="2014" name="BMC Genomics">
        <title>Architecture and functions of a multipartite genome of the methylotrophic bacterium Paracoccus aminophilus JCM 7686, containing primary and secondary chromids.</title>
        <authorList>
            <person name="Dziewit L."/>
            <person name="Czarnecki J."/>
            <person name="Wibberg D."/>
            <person name="Radlinska M."/>
            <person name="Mrozek P."/>
            <person name="Szymczak M."/>
            <person name="Schluter A."/>
            <person name="Puhler A."/>
            <person name="Bartosik D."/>
        </authorList>
    </citation>
    <scope>NUCLEOTIDE SEQUENCE [LARGE SCALE GENOMIC DNA]</scope>
    <source>
        <strain evidence="5">JCM 7686</strain>
    </source>
</reference>
<keyword evidence="1" id="KW-0805">Transcription regulation</keyword>
<dbReference type="InterPro" id="IPR000835">
    <property type="entry name" value="HTH_MarR-typ"/>
</dbReference>
<sequence>MSSGMDWDLFENPVPLINMAARSFSRLGERRVKPLGFSVGQLPVLYLLKDGRALAQKELARLAKMEQPSMAQLLARMERDGLIARSPDPEDRRSSLISLTESARGRIGAVRAALDAGNGESFADFSAEELALFVGLLRRLNSRLDRLVVEDQAGASI</sequence>
<dbReference type="Pfam" id="PF01047">
    <property type="entry name" value="MarR"/>
    <property type="match status" value="1"/>
</dbReference>
<evidence type="ECO:0000256" key="1">
    <source>
        <dbReference type="ARBA" id="ARBA00023015"/>
    </source>
</evidence>